<comment type="caution">
    <text evidence="1">The sequence shown here is derived from an EMBL/GenBank/DDBJ whole genome shotgun (WGS) entry which is preliminary data.</text>
</comment>
<protein>
    <submittedName>
        <fullName evidence="1">Uncharacterized protein</fullName>
    </submittedName>
</protein>
<evidence type="ECO:0000313" key="1">
    <source>
        <dbReference type="EMBL" id="OIT01600.1"/>
    </source>
</evidence>
<proteinExistence type="predicted"/>
<sequence length="153" mass="16778">MISVTITYAHRKMGRGRPAKNAKKVKKEEVKLAEGRSATMRVNITPKSLLIQKGETLLTAPMVLMEAVKIKAITPIGSSGMKELENTNEGSHSVQKMVSKGKEQMSPNLEIWHALPVRAEGTKTPMSIVNTPATMRPATAQIGQTSSQRERTR</sequence>
<reference evidence="1" key="1">
    <citation type="submission" date="2016-11" db="EMBL/GenBank/DDBJ databases">
        <title>The genome of Nicotiana attenuata.</title>
        <authorList>
            <person name="Xu S."/>
            <person name="Brockmoeller T."/>
            <person name="Gaquerel E."/>
            <person name="Navarro A."/>
            <person name="Kuhl H."/>
            <person name="Gase K."/>
            <person name="Ling Z."/>
            <person name="Zhou W."/>
            <person name="Kreitzer C."/>
            <person name="Stanke M."/>
            <person name="Tang H."/>
            <person name="Lyons E."/>
            <person name="Pandey P."/>
            <person name="Pandey S.P."/>
            <person name="Timmermann B."/>
            <person name="Baldwin I.T."/>
        </authorList>
    </citation>
    <scope>NUCLEOTIDE SEQUENCE [LARGE SCALE GENOMIC DNA]</scope>
    <source>
        <strain evidence="1">UT</strain>
    </source>
</reference>
<dbReference type="EMBL" id="MJEQ01037188">
    <property type="protein sequence ID" value="OIT01600.1"/>
    <property type="molecule type" value="Genomic_DNA"/>
</dbReference>
<name>A0A1J6IM39_NICAT</name>
<dbReference type="Gramene" id="OIT01600">
    <property type="protein sequence ID" value="OIT01600"/>
    <property type="gene ID" value="A4A49_14625"/>
</dbReference>
<dbReference type="Proteomes" id="UP000187609">
    <property type="component" value="Unassembled WGS sequence"/>
</dbReference>
<dbReference type="AlphaFoldDB" id="A0A1J6IM39"/>
<evidence type="ECO:0000313" key="2">
    <source>
        <dbReference type="Proteomes" id="UP000187609"/>
    </source>
</evidence>
<gene>
    <name evidence="1" type="ORF">A4A49_14625</name>
</gene>
<keyword evidence="2" id="KW-1185">Reference proteome</keyword>
<accession>A0A1J6IM39</accession>
<organism evidence="1 2">
    <name type="scientific">Nicotiana attenuata</name>
    <name type="common">Coyote tobacco</name>
    <dbReference type="NCBI Taxonomy" id="49451"/>
    <lineage>
        <taxon>Eukaryota</taxon>
        <taxon>Viridiplantae</taxon>
        <taxon>Streptophyta</taxon>
        <taxon>Embryophyta</taxon>
        <taxon>Tracheophyta</taxon>
        <taxon>Spermatophyta</taxon>
        <taxon>Magnoliopsida</taxon>
        <taxon>eudicotyledons</taxon>
        <taxon>Gunneridae</taxon>
        <taxon>Pentapetalae</taxon>
        <taxon>asterids</taxon>
        <taxon>lamiids</taxon>
        <taxon>Solanales</taxon>
        <taxon>Solanaceae</taxon>
        <taxon>Nicotianoideae</taxon>
        <taxon>Nicotianeae</taxon>
        <taxon>Nicotiana</taxon>
    </lineage>
</organism>